<dbReference type="KEGG" id="tun:J9260_10745"/>
<evidence type="ECO:0000256" key="1">
    <source>
        <dbReference type="ARBA" id="ARBA00023002"/>
    </source>
</evidence>
<accession>A0A975IG65</accession>
<dbReference type="InterPro" id="IPR039068">
    <property type="entry name" value="PqqC-like"/>
</dbReference>
<protein>
    <submittedName>
        <fullName evidence="2">Iron-containing redox enzyme family protein</fullName>
    </submittedName>
</protein>
<dbReference type="Pfam" id="PF14518">
    <property type="entry name" value="Haem_oxygenas_2"/>
    <property type="match status" value="1"/>
</dbReference>
<dbReference type="PANTHER" id="PTHR40279:SF3">
    <property type="entry name" value="4-AMINOBENZOATE SYNTHASE"/>
    <property type="match status" value="1"/>
</dbReference>
<sequence length="230" mass="25949">MNAPVFLEDLKRRVAEHPFLRHPFLHLVSTQAVSREQARRFALLYYPHILRTRLYQANALGVTPDEGIQAVLAEILYDEYGNGDSSRSHMAVYRKFMRALDITEEEIANPPIIPEQQGYIDTMMRVTQGTDWLAAVGVAGIAGEWPIPPYYRMLLQGLRTVPGLTDDALELFIGHIELDVHHSKIVEDAIMPYLQDVAGQASLWRGIELNLNARLVQLSGLQREVFGSAT</sequence>
<dbReference type="SUPFAM" id="SSF48613">
    <property type="entry name" value="Heme oxygenase-like"/>
    <property type="match status" value="1"/>
</dbReference>
<evidence type="ECO:0000313" key="3">
    <source>
        <dbReference type="Proteomes" id="UP000672009"/>
    </source>
</evidence>
<dbReference type="Gene3D" id="1.20.910.10">
    <property type="entry name" value="Heme oxygenase-like"/>
    <property type="match status" value="1"/>
</dbReference>
<keyword evidence="1" id="KW-0560">Oxidoreductase</keyword>
<reference evidence="2" key="1">
    <citation type="submission" date="2021-04" db="EMBL/GenBank/DDBJ databases">
        <title>Genomics, taxonomy and metabolism of representatives of sulfur bacteria of the genus Thiothrix: Thiothrix fructosivorans QT, Thiothrix unzii A1T and three new species, Thiothrix subterranea sp. nov., Thiothrix litoralis sp. nov. and 'Candidatus Thiothrix anitrata' sp. nov.</title>
        <authorList>
            <person name="Ravin N.V."/>
            <person name="Smolyakov D."/>
            <person name="Rudenko T.S."/>
            <person name="Mardanov A.V."/>
            <person name="Beletsky A.V."/>
            <person name="Markov N.D."/>
            <person name="Fomenkov A.I."/>
            <person name="Roberts R.J."/>
            <person name="Karnachuk O.V."/>
            <person name="Novikov A."/>
            <person name="Grabovich M.Y."/>
        </authorList>
    </citation>
    <scope>NUCLEOTIDE SEQUENCE</scope>
    <source>
        <strain evidence="2">A1</strain>
    </source>
</reference>
<evidence type="ECO:0000313" key="2">
    <source>
        <dbReference type="EMBL" id="QTR52218.1"/>
    </source>
</evidence>
<dbReference type="EMBL" id="CP072793">
    <property type="protein sequence ID" value="QTR52218.1"/>
    <property type="molecule type" value="Genomic_DNA"/>
</dbReference>
<dbReference type="SMART" id="SM01236">
    <property type="entry name" value="Haem_oxygenase_2"/>
    <property type="match status" value="1"/>
</dbReference>
<dbReference type="Proteomes" id="UP000672009">
    <property type="component" value="Chromosome"/>
</dbReference>
<dbReference type="RefSeq" id="WP_210217774.1">
    <property type="nucleotide sequence ID" value="NZ_CP072793.1"/>
</dbReference>
<dbReference type="InterPro" id="IPR016084">
    <property type="entry name" value="Haem_Oase-like_multi-hlx"/>
</dbReference>
<dbReference type="AlphaFoldDB" id="A0A975IG65"/>
<proteinExistence type="predicted"/>
<keyword evidence="3" id="KW-1185">Reference proteome</keyword>
<gene>
    <name evidence="2" type="ORF">J9260_10745</name>
</gene>
<dbReference type="PANTHER" id="PTHR40279">
    <property type="entry name" value="PQQC-LIKE PROTEIN"/>
    <property type="match status" value="1"/>
</dbReference>
<dbReference type="GO" id="GO:0016491">
    <property type="term" value="F:oxidoreductase activity"/>
    <property type="evidence" value="ECO:0007669"/>
    <property type="project" value="UniProtKB-KW"/>
</dbReference>
<organism evidence="2 3">
    <name type="scientific">Thiothrix unzii</name>
    <dbReference type="NCBI Taxonomy" id="111769"/>
    <lineage>
        <taxon>Bacteria</taxon>
        <taxon>Pseudomonadati</taxon>
        <taxon>Pseudomonadota</taxon>
        <taxon>Gammaproteobacteria</taxon>
        <taxon>Thiotrichales</taxon>
        <taxon>Thiotrichaceae</taxon>
        <taxon>Thiothrix</taxon>
    </lineage>
</organism>
<name>A0A975IG65_9GAMM</name>